<evidence type="ECO:0000256" key="4">
    <source>
        <dbReference type="ARBA" id="ARBA00023157"/>
    </source>
</evidence>
<dbReference type="RefSeq" id="WP_138457037.1">
    <property type="nucleotide sequence ID" value="NZ_VBUU01000017.1"/>
</dbReference>
<evidence type="ECO:0000256" key="5">
    <source>
        <dbReference type="SAM" id="MobiDB-lite"/>
    </source>
</evidence>
<dbReference type="Proteomes" id="UP000308349">
    <property type="component" value="Unassembled WGS sequence"/>
</dbReference>
<reference evidence="7 8" key="1">
    <citation type="submission" date="2019-05" db="EMBL/GenBank/DDBJ databases">
        <title>Genomes sequences of two Nocardia cyriacigeorgica environmental isolates, type strains Nocardia asteroides ATCC 19247 and Nocardia cyriacigeorgica DSM 44484.</title>
        <authorList>
            <person name="Vautrin F."/>
            <person name="Bergeron E."/>
            <person name="Dubost A."/>
            <person name="Abrouk D."/>
            <person name="Rodriguez Nava V."/>
            <person name="Pujic P."/>
        </authorList>
    </citation>
    <scope>NUCLEOTIDE SEQUENCE [LARGE SCALE GENOMIC DNA]</scope>
    <source>
        <strain evidence="7 8">EML 1456</strain>
    </source>
</reference>
<feature type="region of interest" description="Disordered" evidence="5">
    <location>
        <begin position="464"/>
        <end position="512"/>
    </location>
</feature>
<dbReference type="SUPFAM" id="SSF53474">
    <property type="entry name" value="alpha/beta-Hydrolases"/>
    <property type="match status" value="1"/>
</dbReference>
<dbReference type="EMBL" id="VBUU01000017">
    <property type="protein sequence ID" value="TLG08712.1"/>
    <property type="molecule type" value="Genomic_DNA"/>
</dbReference>
<feature type="region of interest" description="Disordered" evidence="5">
    <location>
        <begin position="176"/>
        <end position="202"/>
    </location>
</feature>
<dbReference type="GO" id="GO:0052689">
    <property type="term" value="F:carboxylic ester hydrolase activity"/>
    <property type="evidence" value="ECO:0007669"/>
    <property type="project" value="UniProtKB-KW"/>
</dbReference>
<evidence type="ECO:0000256" key="1">
    <source>
        <dbReference type="ARBA" id="ARBA00007534"/>
    </source>
</evidence>
<dbReference type="Pfam" id="PF01083">
    <property type="entry name" value="Cutinase"/>
    <property type="match status" value="1"/>
</dbReference>
<dbReference type="InterPro" id="IPR029058">
    <property type="entry name" value="AB_hydrolase_fold"/>
</dbReference>
<sequence length="512" mass="50835">MNPHQHTARTKRHRAIAVVLATAAIGTALAAGTAAADTTAPLGDSCPALYAIGLQGGEETSIDTPSNVDTGALGQVFAPVTAAAGDLVQRMYLRFGHTADGAPLAFEDAVSAAAADLEATAAQVVDRCPHTQVAVVGYTQGAAAVARFAERVGNRQSRVPADKIAAVALVANPSRPANAPALPGRPDASTPAPPSGTAGTHTAAITLSNPELSGAGIATATGPSTGASFGALAGRVADLCVAGDATCDTPPGSGLAAAVANVTARSDLRDPVAAISTVAQALSATIYTTAIEVVNEDLTGTSLDQLSYDPAKPLAQRLAEASDPATVAPGPQEALAALFKVGTIGLNAAITVAQKVFTPATIAELAAVGLTNPWGAVASLGAKLAGAVVELVPPQTAIGWINDAFDAVTGLITDPGELYEVSAAAHYSDTSGRHGAYQTIPATSTGRSTLATVADWLTAAARDLATTNPPPATPSTAQNTTLTTPPTTPPAPDATAPPSRRLPSTRSAPGGP</sequence>
<dbReference type="SMART" id="SM01110">
    <property type="entry name" value="Cutinase"/>
    <property type="match status" value="1"/>
</dbReference>
<feature type="compositionally biased region" description="Polar residues" evidence="5">
    <location>
        <begin position="502"/>
        <end position="512"/>
    </location>
</feature>
<evidence type="ECO:0000313" key="7">
    <source>
        <dbReference type="EMBL" id="TLG08712.1"/>
    </source>
</evidence>
<name>A0A5R8PBR6_9NOCA</name>
<feature type="signal peptide" evidence="6">
    <location>
        <begin position="1"/>
        <end position="30"/>
    </location>
</feature>
<dbReference type="PANTHER" id="PTHR33630:SF9">
    <property type="entry name" value="CUTINASE 4"/>
    <property type="match status" value="1"/>
</dbReference>
<keyword evidence="6" id="KW-0732">Signal</keyword>
<keyword evidence="4" id="KW-1015">Disulfide bond</keyword>
<keyword evidence="2" id="KW-0719">Serine esterase</keyword>
<feature type="compositionally biased region" description="Low complexity" evidence="5">
    <location>
        <begin position="474"/>
        <end position="485"/>
    </location>
</feature>
<dbReference type="PANTHER" id="PTHR33630">
    <property type="entry name" value="CUTINASE RV1984C-RELATED-RELATED"/>
    <property type="match status" value="1"/>
</dbReference>
<dbReference type="AlphaFoldDB" id="A0A5R8PBR6"/>
<accession>A0A5R8PBR6</accession>
<evidence type="ECO:0000256" key="6">
    <source>
        <dbReference type="SAM" id="SignalP"/>
    </source>
</evidence>
<comment type="caution">
    <text evidence="7">The sequence shown here is derived from an EMBL/GenBank/DDBJ whole genome shotgun (WGS) entry which is preliminary data.</text>
</comment>
<dbReference type="OrthoDB" id="4570487at2"/>
<proteinExistence type="inferred from homology"/>
<feature type="chain" id="PRO_5038853381" evidence="6">
    <location>
        <begin position="31"/>
        <end position="512"/>
    </location>
</feature>
<evidence type="ECO:0000256" key="2">
    <source>
        <dbReference type="ARBA" id="ARBA00022487"/>
    </source>
</evidence>
<gene>
    <name evidence="7" type="ORF">FEK35_17380</name>
</gene>
<dbReference type="InterPro" id="IPR000675">
    <property type="entry name" value="Cutinase/axe"/>
</dbReference>
<keyword evidence="3" id="KW-0378">Hydrolase</keyword>
<protein>
    <submittedName>
        <fullName evidence="7">Cutinase family protein</fullName>
    </submittedName>
</protein>
<organism evidence="7 8">
    <name type="scientific">Nocardia cyriacigeorgica</name>
    <dbReference type="NCBI Taxonomy" id="135487"/>
    <lineage>
        <taxon>Bacteria</taxon>
        <taxon>Bacillati</taxon>
        <taxon>Actinomycetota</taxon>
        <taxon>Actinomycetes</taxon>
        <taxon>Mycobacteriales</taxon>
        <taxon>Nocardiaceae</taxon>
        <taxon>Nocardia</taxon>
    </lineage>
</organism>
<dbReference type="Gene3D" id="3.40.50.1820">
    <property type="entry name" value="alpha/beta hydrolase"/>
    <property type="match status" value="1"/>
</dbReference>
<comment type="similarity">
    <text evidence="1">Belongs to the cutinase family.</text>
</comment>
<evidence type="ECO:0000256" key="3">
    <source>
        <dbReference type="ARBA" id="ARBA00022801"/>
    </source>
</evidence>
<evidence type="ECO:0000313" key="8">
    <source>
        <dbReference type="Proteomes" id="UP000308349"/>
    </source>
</evidence>